<evidence type="ECO:0000313" key="2">
    <source>
        <dbReference type="EMBL" id="KIM56641.1"/>
    </source>
</evidence>
<evidence type="ECO:0000313" key="3">
    <source>
        <dbReference type="Proteomes" id="UP000053989"/>
    </source>
</evidence>
<evidence type="ECO:0000259" key="1">
    <source>
        <dbReference type="Pfam" id="PF06985"/>
    </source>
</evidence>
<dbReference type="EMBL" id="KN822113">
    <property type="protein sequence ID" value="KIM56641.1"/>
    <property type="molecule type" value="Genomic_DNA"/>
</dbReference>
<keyword evidence="3" id="KW-1185">Reference proteome</keyword>
<gene>
    <name evidence="2" type="ORF">SCLCIDRAFT_236110</name>
</gene>
<dbReference type="OrthoDB" id="5122891at2759"/>
<dbReference type="Proteomes" id="UP000053989">
    <property type="component" value="Unassembled WGS sequence"/>
</dbReference>
<dbReference type="PANTHER" id="PTHR10622">
    <property type="entry name" value="HET DOMAIN-CONTAINING PROTEIN"/>
    <property type="match status" value="1"/>
</dbReference>
<protein>
    <recommendedName>
        <fullName evidence="1">Heterokaryon incompatibility domain-containing protein</fullName>
    </recommendedName>
</protein>
<reference evidence="3" key="2">
    <citation type="submission" date="2015-01" db="EMBL/GenBank/DDBJ databases">
        <title>Evolutionary Origins and Diversification of the Mycorrhizal Mutualists.</title>
        <authorList>
            <consortium name="DOE Joint Genome Institute"/>
            <consortium name="Mycorrhizal Genomics Consortium"/>
            <person name="Kohler A."/>
            <person name="Kuo A."/>
            <person name="Nagy L.G."/>
            <person name="Floudas D."/>
            <person name="Copeland A."/>
            <person name="Barry K.W."/>
            <person name="Cichocki N."/>
            <person name="Veneault-Fourrey C."/>
            <person name="LaButti K."/>
            <person name="Lindquist E.A."/>
            <person name="Lipzen A."/>
            <person name="Lundell T."/>
            <person name="Morin E."/>
            <person name="Murat C."/>
            <person name="Riley R."/>
            <person name="Ohm R."/>
            <person name="Sun H."/>
            <person name="Tunlid A."/>
            <person name="Henrissat B."/>
            <person name="Grigoriev I.V."/>
            <person name="Hibbett D.S."/>
            <person name="Martin F."/>
        </authorList>
    </citation>
    <scope>NUCLEOTIDE SEQUENCE [LARGE SCALE GENOMIC DNA]</scope>
    <source>
        <strain evidence="3">Foug A</strain>
    </source>
</reference>
<organism evidence="2 3">
    <name type="scientific">Scleroderma citrinum Foug A</name>
    <dbReference type="NCBI Taxonomy" id="1036808"/>
    <lineage>
        <taxon>Eukaryota</taxon>
        <taxon>Fungi</taxon>
        <taxon>Dikarya</taxon>
        <taxon>Basidiomycota</taxon>
        <taxon>Agaricomycotina</taxon>
        <taxon>Agaricomycetes</taxon>
        <taxon>Agaricomycetidae</taxon>
        <taxon>Boletales</taxon>
        <taxon>Sclerodermatineae</taxon>
        <taxon>Sclerodermataceae</taxon>
        <taxon>Scleroderma</taxon>
    </lineage>
</organism>
<feature type="domain" description="Heterokaryon incompatibility" evidence="1">
    <location>
        <begin position="44"/>
        <end position="151"/>
    </location>
</feature>
<accession>A0A0C3DKQ9</accession>
<dbReference type="Pfam" id="PF06985">
    <property type="entry name" value="HET"/>
    <property type="match status" value="1"/>
</dbReference>
<dbReference type="STRING" id="1036808.A0A0C3DKQ9"/>
<dbReference type="PANTHER" id="PTHR10622:SF10">
    <property type="entry name" value="HET DOMAIN-CONTAINING PROTEIN"/>
    <property type="match status" value="1"/>
</dbReference>
<dbReference type="InterPro" id="IPR010730">
    <property type="entry name" value="HET"/>
</dbReference>
<sequence>MYLDSMRLVNVQAFLEREESIRQGKRVDRRAKVLEFGDDEVTEYAILSHRWTGEEVEYNEIVKLAKMDEEERSEIRQRDGYRKILQSCEQAKKDGYKWLWIDTCCIDKRSSAELSEAINSMYRWYENSRICYAYLHDVSGSSFPTVHASRYHKSMGWPEWFSRGWTLQEMIAPRDVRFFNRDWHPIGDKRALAPTLQTITRVPQDILKEGLSSNRPCIAQIMSWAANRTTTRVEDKAYSLMGLLDVNMPMLYGEGKKAFHRLQLEIIRTSNDHSIFAWGCNSVNVRTGSILADDPNLFRDCAKMELMNRDEFIESLKKHVPKEKLPSIKDDQLSTFPITNRGIQIWLFLRPHVNSDSVFRAWLPCRSPSGSPVAINLALWESNYYRYTGSSRYEGGRLQLRHVYLRYQDTPHCNSTFEIDDSAIPNKGFTSSDPWPQGLMTGNTVTLNTVDPLCFIVYSCRQQYHFAVGFGQCFGQNWIHVICEEPDSHLSILRSSYGPMLARAPEHAQSMQKACFRAACYQVYILRTRLPRSTWILQTSYVMWKSSGMYGVKLEIFRDPSFRNVSGKWTGLDVDGTDDPNRDWRGLMIPYCPSKRPSYELLVDGVSMKFSYVSNGINLGDYGYFTDSEDFCCEGNLFSELKSLSLEANITPRQHKISEWDGRQRESGVVRAYSSPHRFIELHKPFGLSLPSNDDFNSLLVSLSTRVTNRYLVTRIIQCPPDSHQPGSGTTHWSSIAKPFVWYRNGGSGSVVGRNAKSPSESQWYR</sequence>
<proteinExistence type="predicted"/>
<dbReference type="HOGENOM" id="CLU_000288_138_12_1"/>
<dbReference type="AlphaFoldDB" id="A0A0C3DKQ9"/>
<reference evidence="2 3" key="1">
    <citation type="submission" date="2014-04" db="EMBL/GenBank/DDBJ databases">
        <authorList>
            <consortium name="DOE Joint Genome Institute"/>
            <person name="Kuo A."/>
            <person name="Kohler A."/>
            <person name="Nagy L.G."/>
            <person name="Floudas D."/>
            <person name="Copeland A."/>
            <person name="Barry K.W."/>
            <person name="Cichocki N."/>
            <person name="Veneault-Fourrey C."/>
            <person name="LaButti K."/>
            <person name="Lindquist E.A."/>
            <person name="Lipzen A."/>
            <person name="Lundell T."/>
            <person name="Morin E."/>
            <person name="Murat C."/>
            <person name="Sun H."/>
            <person name="Tunlid A."/>
            <person name="Henrissat B."/>
            <person name="Grigoriev I.V."/>
            <person name="Hibbett D.S."/>
            <person name="Martin F."/>
            <person name="Nordberg H.P."/>
            <person name="Cantor M.N."/>
            <person name="Hua S.X."/>
        </authorList>
    </citation>
    <scope>NUCLEOTIDE SEQUENCE [LARGE SCALE GENOMIC DNA]</scope>
    <source>
        <strain evidence="2 3">Foug A</strain>
    </source>
</reference>
<dbReference type="InParanoid" id="A0A0C3DKQ9"/>
<name>A0A0C3DKQ9_9AGAM</name>